<keyword evidence="4" id="KW-1185">Reference proteome</keyword>
<evidence type="ECO:0000313" key="4">
    <source>
        <dbReference type="Proteomes" id="UP000297966"/>
    </source>
</evidence>
<feature type="signal peptide" evidence="2">
    <location>
        <begin position="1"/>
        <end position="19"/>
    </location>
</feature>
<dbReference type="AlphaFoldDB" id="A0A4Y9LQR3"/>
<dbReference type="RefSeq" id="WP_135176572.1">
    <property type="nucleotide sequence ID" value="NZ_SPQT01000016.1"/>
</dbReference>
<protein>
    <submittedName>
        <fullName evidence="3">Porin family protein</fullName>
    </submittedName>
</protein>
<keyword evidence="2" id="KW-0732">Signal</keyword>
<dbReference type="EMBL" id="SPQT01000016">
    <property type="protein sequence ID" value="TFV45027.1"/>
    <property type="molecule type" value="Genomic_DNA"/>
</dbReference>
<evidence type="ECO:0000256" key="2">
    <source>
        <dbReference type="SAM" id="SignalP"/>
    </source>
</evidence>
<name>A0A4Y9LQR3_9BRAD</name>
<dbReference type="SUPFAM" id="SSF56925">
    <property type="entry name" value="OMPA-like"/>
    <property type="match status" value="1"/>
</dbReference>
<dbReference type="Gene3D" id="2.40.160.20">
    <property type="match status" value="1"/>
</dbReference>
<reference evidence="3 4" key="1">
    <citation type="submission" date="2019-03" db="EMBL/GenBank/DDBJ databases">
        <title>Bradyrhizobium diversity isolated from nodules of Chamaecrista fasciculata.</title>
        <authorList>
            <person name="Klepa M.S."/>
            <person name="Urquiaga M.O."/>
            <person name="Hungria M."/>
            <person name="Delamuta J.R."/>
        </authorList>
    </citation>
    <scope>NUCLEOTIDE SEQUENCE [LARGE SCALE GENOMIC DNA]</scope>
    <source>
        <strain evidence="3 4">CNPSo 3448</strain>
    </source>
</reference>
<gene>
    <name evidence="3" type="ORF">E4K65_26130</name>
</gene>
<comment type="caution">
    <text evidence="3">The sequence shown here is derived from an EMBL/GenBank/DDBJ whole genome shotgun (WGS) entry which is preliminary data.</text>
</comment>
<dbReference type="OrthoDB" id="8001404at2"/>
<dbReference type="PANTHER" id="PTHR34001:SF3">
    <property type="entry name" value="BLL7405 PROTEIN"/>
    <property type="match status" value="1"/>
</dbReference>
<dbReference type="PANTHER" id="PTHR34001">
    <property type="entry name" value="BLL7405 PROTEIN"/>
    <property type="match status" value="1"/>
</dbReference>
<accession>A0A4Y9LQR3</accession>
<sequence length="253" mass="26646">MRRLLLAAAMLGTVSAAHAADMPDLPFLRGSFTDGLSRSNVNWEGYYVGGQGEYGAITSKISSTINSDIQSTFVTPGPAYNWQPLAFAHSNSAGYGAFAGYNGQWDDVVLGVEANYIHGGFKSTSNSVGQTFNNLNAVIATTVTSAVVGVSDFGSLRARAGYAWGCFLPYAFIGGGVGSQTVDRYASASPSSVQPATTFASKSKLVYGYSGGLGFDAMLVGGLFVRVEYEYLRVTSDIESNVNSVRAGLGYKF</sequence>
<evidence type="ECO:0000256" key="1">
    <source>
        <dbReference type="ARBA" id="ARBA00038306"/>
    </source>
</evidence>
<dbReference type="InterPro" id="IPR011250">
    <property type="entry name" value="OMP/PagP_B-barrel"/>
</dbReference>
<comment type="similarity">
    <text evidence="1">Belongs to the Omp25/RopB family.</text>
</comment>
<proteinExistence type="inferred from homology"/>
<feature type="chain" id="PRO_5021233049" evidence="2">
    <location>
        <begin position="20"/>
        <end position="253"/>
    </location>
</feature>
<dbReference type="Proteomes" id="UP000297966">
    <property type="component" value="Unassembled WGS sequence"/>
</dbReference>
<evidence type="ECO:0000313" key="3">
    <source>
        <dbReference type="EMBL" id="TFV45027.1"/>
    </source>
</evidence>
<organism evidence="3 4">
    <name type="scientific">Bradyrhizobium niftali</name>
    <dbReference type="NCBI Taxonomy" id="2560055"/>
    <lineage>
        <taxon>Bacteria</taxon>
        <taxon>Pseudomonadati</taxon>
        <taxon>Pseudomonadota</taxon>
        <taxon>Alphaproteobacteria</taxon>
        <taxon>Hyphomicrobiales</taxon>
        <taxon>Nitrobacteraceae</taxon>
        <taxon>Bradyrhizobium</taxon>
    </lineage>
</organism>
<dbReference type="InterPro" id="IPR051692">
    <property type="entry name" value="OMP-like"/>
</dbReference>